<dbReference type="PANTHER" id="PTHR43546:SF9">
    <property type="entry name" value="L-ASCORBATE-6-PHOSPHATE LACTONASE ULAG-RELATED"/>
    <property type="match status" value="1"/>
</dbReference>
<sequence>MKLTQIRNATLLLNYAGVKFLIDPMLADKEAWEGFPGTARSHLRNPLVALPLPLETLLDVDAIIVTHTHRDHWDEAAAAHISKDMLIFTQNAADAELIRAQGFTRIQVLEEHNTFAGITLIRTDGQHGSDEAYSNPEIAALLGDACGLVFQHPDEKTLYIAGDTIWVKSYIDSLNAWRPDVVVVNAGFAQVDHIGAIIMGKEDILRTHQALPQATIVASHMEAVNHCILSRDELREYASEQGLQACLRIPADGESCYF</sequence>
<dbReference type="SUPFAM" id="SSF56281">
    <property type="entry name" value="Metallo-hydrolase/oxidoreductase"/>
    <property type="match status" value="1"/>
</dbReference>
<keyword evidence="1" id="KW-0378">Hydrolase</keyword>
<dbReference type="Pfam" id="PF12706">
    <property type="entry name" value="Lactamase_B_2"/>
    <property type="match status" value="1"/>
</dbReference>
<dbReference type="EMBL" id="CP026378">
    <property type="protein sequence ID" value="AUY25031.1"/>
    <property type="molecule type" value="Genomic_DNA"/>
</dbReference>
<keyword evidence="4" id="KW-1185">Reference proteome</keyword>
<reference evidence="3 4" key="1">
    <citation type="submission" date="2018-01" db="EMBL/GenBank/DDBJ databases">
        <title>Complete and assembled Genome of Pantoea calida DSM22759T.</title>
        <authorList>
            <person name="Stevens M.J.A."/>
            <person name="Zurfluh K."/>
            <person name="Stephan R."/>
        </authorList>
    </citation>
    <scope>NUCLEOTIDE SEQUENCE [LARGE SCALE GENOMIC DNA]</scope>
    <source>
        <strain evidence="3 4">DSM 22759</strain>
    </source>
</reference>
<accession>A0ABM6S0H5</accession>
<gene>
    <name evidence="3" type="ORF">C2E16_09010</name>
</gene>
<dbReference type="GeneID" id="84633337"/>
<evidence type="ECO:0000259" key="2">
    <source>
        <dbReference type="Pfam" id="PF12706"/>
    </source>
</evidence>
<organism evidence="3 4">
    <name type="scientific">Mixta calida</name>
    <dbReference type="NCBI Taxonomy" id="665913"/>
    <lineage>
        <taxon>Bacteria</taxon>
        <taxon>Pseudomonadati</taxon>
        <taxon>Pseudomonadota</taxon>
        <taxon>Gammaproteobacteria</taxon>
        <taxon>Enterobacterales</taxon>
        <taxon>Erwiniaceae</taxon>
        <taxon>Mixta</taxon>
    </lineage>
</organism>
<dbReference type="InterPro" id="IPR001279">
    <property type="entry name" value="Metallo-B-lactamas"/>
</dbReference>
<evidence type="ECO:0000256" key="1">
    <source>
        <dbReference type="ARBA" id="ARBA00022801"/>
    </source>
</evidence>
<proteinExistence type="predicted"/>
<evidence type="ECO:0000313" key="4">
    <source>
        <dbReference type="Proteomes" id="UP000237673"/>
    </source>
</evidence>
<dbReference type="Gene3D" id="3.60.15.10">
    <property type="entry name" value="Ribonuclease Z/Hydroxyacylglutathione hydrolase-like"/>
    <property type="match status" value="1"/>
</dbReference>
<dbReference type="RefSeq" id="WP_084969986.1">
    <property type="nucleotide sequence ID" value="NZ_CP026378.1"/>
</dbReference>
<evidence type="ECO:0000313" key="3">
    <source>
        <dbReference type="EMBL" id="AUY25031.1"/>
    </source>
</evidence>
<dbReference type="Proteomes" id="UP000237673">
    <property type="component" value="Chromosome"/>
</dbReference>
<feature type="domain" description="Metallo-beta-lactamase" evidence="2">
    <location>
        <begin position="20"/>
        <end position="221"/>
    </location>
</feature>
<name>A0ABM6S0H5_9GAMM</name>
<protein>
    <submittedName>
        <fullName evidence="3">MBL fold metallo-hydrolase</fullName>
    </submittedName>
</protein>
<dbReference type="PANTHER" id="PTHR43546">
    <property type="entry name" value="UPF0173 METAL-DEPENDENT HYDROLASE MJ1163-RELATED"/>
    <property type="match status" value="1"/>
</dbReference>
<dbReference type="InterPro" id="IPR036866">
    <property type="entry name" value="RibonucZ/Hydroxyglut_hydro"/>
</dbReference>
<dbReference type="InterPro" id="IPR050114">
    <property type="entry name" value="UPF0173_UPF0282_UlaG_hydrolase"/>
</dbReference>